<dbReference type="Proteomes" id="UP000677054">
    <property type="component" value="Unassembled WGS sequence"/>
</dbReference>
<keyword evidence="4" id="KW-1185">Reference proteome</keyword>
<name>A0A7R8WYT0_9CRUS</name>
<evidence type="ECO:0000256" key="1">
    <source>
        <dbReference type="SAM" id="MobiDB-lite"/>
    </source>
</evidence>
<organism evidence="3">
    <name type="scientific">Darwinula stevensoni</name>
    <dbReference type="NCBI Taxonomy" id="69355"/>
    <lineage>
        <taxon>Eukaryota</taxon>
        <taxon>Metazoa</taxon>
        <taxon>Ecdysozoa</taxon>
        <taxon>Arthropoda</taxon>
        <taxon>Crustacea</taxon>
        <taxon>Oligostraca</taxon>
        <taxon>Ostracoda</taxon>
        <taxon>Podocopa</taxon>
        <taxon>Podocopida</taxon>
        <taxon>Darwinulocopina</taxon>
        <taxon>Darwinuloidea</taxon>
        <taxon>Darwinulidae</taxon>
        <taxon>Darwinula</taxon>
    </lineage>
</organism>
<protein>
    <submittedName>
        <fullName evidence="3">Uncharacterized protein</fullName>
    </submittedName>
</protein>
<keyword evidence="2" id="KW-0732">Signal</keyword>
<feature type="chain" id="PRO_5036208960" evidence="2">
    <location>
        <begin position="19"/>
        <end position="190"/>
    </location>
</feature>
<proteinExistence type="predicted"/>
<sequence length="190" mass="19490">MFQSVAFLTIVSAVGVFCQAPDRSSSSPGSNTNPWNRFYSFDPQNGFQGGGIGLRTGLSDDRPESWGSIYSYDPQNGLRGAAGSTQGGGIVFDNDEVATTGIGLRSGFPTGSQSPQTWGFGYNYDPANGFRGFGLSSAAEQDRPSGGSRGQGGSPSSSPELPNPSARRNATDGGSEPAVAAASSGRVTSD</sequence>
<feature type="compositionally biased region" description="Low complexity" evidence="1">
    <location>
        <begin position="154"/>
        <end position="165"/>
    </location>
</feature>
<reference evidence="3" key="1">
    <citation type="submission" date="2020-11" db="EMBL/GenBank/DDBJ databases">
        <authorList>
            <person name="Tran Van P."/>
        </authorList>
    </citation>
    <scope>NUCLEOTIDE SEQUENCE</scope>
</reference>
<evidence type="ECO:0000313" key="3">
    <source>
        <dbReference type="EMBL" id="CAD7240583.1"/>
    </source>
</evidence>
<gene>
    <name evidence="3" type="ORF">DSTB1V02_LOCUS603</name>
</gene>
<feature type="region of interest" description="Disordered" evidence="1">
    <location>
        <begin position="133"/>
        <end position="190"/>
    </location>
</feature>
<dbReference type="EMBL" id="LR899560">
    <property type="protein sequence ID" value="CAD7240583.1"/>
    <property type="molecule type" value="Genomic_DNA"/>
</dbReference>
<feature type="signal peptide" evidence="2">
    <location>
        <begin position="1"/>
        <end position="18"/>
    </location>
</feature>
<evidence type="ECO:0000256" key="2">
    <source>
        <dbReference type="SAM" id="SignalP"/>
    </source>
</evidence>
<accession>A0A7R8WYT0</accession>
<dbReference type="EMBL" id="CAJPEV010000043">
    <property type="protein sequence ID" value="CAG0879467.1"/>
    <property type="molecule type" value="Genomic_DNA"/>
</dbReference>
<evidence type="ECO:0000313" key="4">
    <source>
        <dbReference type="Proteomes" id="UP000677054"/>
    </source>
</evidence>
<dbReference type="AlphaFoldDB" id="A0A7R8WYT0"/>